<evidence type="ECO:0000313" key="3">
    <source>
        <dbReference type="Proteomes" id="UP001187315"/>
    </source>
</evidence>
<keyword evidence="3" id="KW-1185">Reference proteome</keyword>
<accession>A0AA88MZB1</accession>
<name>A0AA88MZB1_TACVA</name>
<dbReference type="AlphaFoldDB" id="A0AA88MZB1"/>
<evidence type="ECO:0000313" key="2">
    <source>
        <dbReference type="EMBL" id="KAK2848289.1"/>
    </source>
</evidence>
<sequence length="237" mass="25891">MFLRSNLNSSHLIFFFFPALPPLFLVPEMWVWLRCVGGCARPSCLAVDVARPSCSAVDVTRPPCSAVDVARPPCSAVDIARPSCSAVDVARPPCSAVDVARPPCLAVDVAWPPCSAVDVVSPPVRLWTSLGPPVRLWTSSAPLFGCGRRSAPLSLLVFKSPFAELRFYQMNQANIVLFILGLVCKTWFHISSLSGRNLVCPNFVNFIFFHISMLLVSPHVGLLFLQVINQSKVLKIA</sequence>
<organism evidence="2 3">
    <name type="scientific">Tachysurus vachellii</name>
    <name type="common">Darkbarbel catfish</name>
    <name type="synonym">Pelteobagrus vachellii</name>
    <dbReference type="NCBI Taxonomy" id="175792"/>
    <lineage>
        <taxon>Eukaryota</taxon>
        <taxon>Metazoa</taxon>
        <taxon>Chordata</taxon>
        <taxon>Craniata</taxon>
        <taxon>Vertebrata</taxon>
        <taxon>Euteleostomi</taxon>
        <taxon>Actinopterygii</taxon>
        <taxon>Neopterygii</taxon>
        <taxon>Teleostei</taxon>
        <taxon>Ostariophysi</taxon>
        <taxon>Siluriformes</taxon>
        <taxon>Bagridae</taxon>
        <taxon>Tachysurus</taxon>
    </lineage>
</organism>
<feature type="transmembrane region" description="Helical" evidence="1">
    <location>
        <begin position="203"/>
        <end position="225"/>
    </location>
</feature>
<proteinExistence type="predicted"/>
<comment type="caution">
    <text evidence="2">The sequence shown here is derived from an EMBL/GenBank/DDBJ whole genome shotgun (WGS) entry which is preliminary data.</text>
</comment>
<keyword evidence="1" id="KW-0812">Transmembrane</keyword>
<feature type="transmembrane region" description="Helical" evidence="1">
    <location>
        <begin position="173"/>
        <end position="191"/>
    </location>
</feature>
<gene>
    <name evidence="2" type="ORF">Q7C36_009971</name>
</gene>
<feature type="transmembrane region" description="Helical" evidence="1">
    <location>
        <begin position="12"/>
        <end position="33"/>
    </location>
</feature>
<evidence type="ECO:0000256" key="1">
    <source>
        <dbReference type="SAM" id="Phobius"/>
    </source>
</evidence>
<keyword evidence="1" id="KW-0472">Membrane</keyword>
<dbReference type="EMBL" id="JAVHJS010000009">
    <property type="protein sequence ID" value="KAK2848289.1"/>
    <property type="molecule type" value="Genomic_DNA"/>
</dbReference>
<dbReference type="Proteomes" id="UP001187315">
    <property type="component" value="Unassembled WGS sequence"/>
</dbReference>
<keyword evidence="1" id="KW-1133">Transmembrane helix</keyword>
<reference evidence="2" key="1">
    <citation type="submission" date="2023-08" db="EMBL/GenBank/DDBJ databases">
        <title>Pelteobagrus vachellii genome.</title>
        <authorList>
            <person name="Liu H."/>
        </authorList>
    </citation>
    <scope>NUCLEOTIDE SEQUENCE</scope>
    <source>
        <strain evidence="2">PRFRI_2022a</strain>
        <tissue evidence="2">Muscle</tissue>
    </source>
</reference>
<protein>
    <submittedName>
        <fullName evidence="2">Uncharacterized protein</fullName>
    </submittedName>
</protein>